<keyword evidence="2" id="KW-1185">Reference proteome</keyword>
<dbReference type="Proteomes" id="UP000321676">
    <property type="component" value="Unassembled WGS sequence"/>
</dbReference>
<accession>A0ABQ0W2L4</accession>
<dbReference type="Pfam" id="PF08889">
    <property type="entry name" value="WbqC"/>
    <property type="match status" value="1"/>
</dbReference>
<protein>
    <recommendedName>
        <fullName evidence="3">WbqC-like protein family protein</fullName>
    </recommendedName>
</protein>
<comment type="caution">
    <text evidence="1">The sequence shown here is derived from an EMBL/GenBank/DDBJ whole genome shotgun (WGS) entry which is preliminary data.</text>
</comment>
<dbReference type="InterPro" id="IPR014985">
    <property type="entry name" value="WbqC"/>
</dbReference>
<name>A0ABQ0W2L4_9SPHI</name>
<evidence type="ECO:0000313" key="1">
    <source>
        <dbReference type="EMBL" id="GEM68189.1"/>
    </source>
</evidence>
<dbReference type="EMBL" id="BJXH01000014">
    <property type="protein sequence ID" value="GEM68189.1"/>
    <property type="molecule type" value="Genomic_DNA"/>
</dbReference>
<evidence type="ECO:0000313" key="2">
    <source>
        <dbReference type="Proteomes" id="UP000321676"/>
    </source>
</evidence>
<dbReference type="RefSeq" id="WP_197700931.1">
    <property type="nucleotide sequence ID" value="NZ_BJXH01000014.1"/>
</dbReference>
<sequence length="240" mass="28701">MLRKKIGIMQPYFFPYLGYISLIKHTDRFILLDTVQFIRRGWIERNRILKQKEGWLYIQVPLKKESGRSTLIKDCVLDNTKPWKDKILAQFQIYKKIAPNYELVMDFLRKTFSKDFDNITTLNRHILVEICNFLEMPRDIAIFSEMGLKIDHPEDSDEWALNICKRLGAKLTYINPIGGMSFFDRNKYFDADIDMYFHQINLQEYKQGYREFEPGLSILDAIMFNSKEEIHNMLDQFELI</sequence>
<proteinExistence type="predicted"/>
<organism evidence="1 2">
    <name type="scientific">Sphingobacterium mizutaii NBRC 14946 = DSM 11724</name>
    <dbReference type="NCBI Taxonomy" id="1220576"/>
    <lineage>
        <taxon>Bacteria</taxon>
        <taxon>Pseudomonadati</taxon>
        <taxon>Bacteroidota</taxon>
        <taxon>Sphingobacteriia</taxon>
        <taxon>Sphingobacteriales</taxon>
        <taxon>Sphingobacteriaceae</taxon>
        <taxon>Sphingobacterium</taxon>
    </lineage>
</organism>
<evidence type="ECO:0008006" key="3">
    <source>
        <dbReference type="Google" id="ProtNLM"/>
    </source>
</evidence>
<gene>
    <name evidence="1" type="primary">wbqC</name>
    <name evidence="1" type="ORF">SMI01S_17950</name>
</gene>
<reference evidence="1 2" key="1">
    <citation type="submission" date="2019-07" db="EMBL/GenBank/DDBJ databases">
        <title>Whole genome shotgun sequence of Sphingobacterium mizutaii NBRC 14946.</title>
        <authorList>
            <person name="Hosoyama A."/>
            <person name="Uohara A."/>
            <person name="Ohji S."/>
            <person name="Ichikawa N."/>
        </authorList>
    </citation>
    <scope>NUCLEOTIDE SEQUENCE [LARGE SCALE GENOMIC DNA]</scope>
    <source>
        <strain evidence="1 2">NBRC 14946</strain>
    </source>
</reference>